<dbReference type="Pfam" id="PF00560">
    <property type="entry name" value="LRR_1"/>
    <property type="match status" value="1"/>
</dbReference>
<dbReference type="PANTHER" id="PTHR24364">
    <property type="entry name" value="LP06937P"/>
    <property type="match status" value="1"/>
</dbReference>
<keyword evidence="5" id="KW-1185">Reference proteome</keyword>
<dbReference type="SMART" id="SM00369">
    <property type="entry name" value="LRR_TYP"/>
    <property type="match status" value="3"/>
</dbReference>
<protein>
    <recommendedName>
        <fullName evidence="6">Oplophorus-luciferin 2-monooxygenase non-catalytic subunit</fullName>
    </recommendedName>
</protein>
<dbReference type="Gene3D" id="3.80.10.10">
    <property type="entry name" value="Ribonuclease Inhibitor"/>
    <property type="match status" value="2"/>
</dbReference>
<dbReference type="EMBL" id="CAJPEV010004408">
    <property type="protein sequence ID" value="CAG0901740.1"/>
    <property type="molecule type" value="Genomic_DNA"/>
</dbReference>
<dbReference type="InterPro" id="IPR052286">
    <property type="entry name" value="Wnt_signaling_inhibitor"/>
</dbReference>
<dbReference type="AlphaFoldDB" id="A0A7R9AEB2"/>
<accession>A0A7R9AEB2</accession>
<dbReference type="GO" id="GO:0016020">
    <property type="term" value="C:membrane"/>
    <property type="evidence" value="ECO:0007669"/>
    <property type="project" value="TreeGrafter"/>
</dbReference>
<dbReference type="Proteomes" id="UP000677054">
    <property type="component" value="Unassembled WGS sequence"/>
</dbReference>
<dbReference type="PROSITE" id="PS51450">
    <property type="entry name" value="LRR"/>
    <property type="match status" value="1"/>
</dbReference>
<keyword evidence="2" id="KW-0732">Signal</keyword>
<dbReference type="InterPro" id="IPR032675">
    <property type="entry name" value="LRR_dom_sf"/>
</dbReference>
<evidence type="ECO:0000256" key="3">
    <source>
        <dbReference type="ARBA" id="ARBA00022737"/>
    </source>
</evidence>
<evidence type="ECO:0000256" key="1">
    <source>
        <dbReference type="ARBA" id="ARBA00022614"/>
    </source>
</evidence>
<dbReference type="EMBL" id="LR903925">
    <property type="protein sequence ID" value="CAD7252419.1"/>
    <property type="molecule type" value="Genomic_DNA"/>
</dbReference>
<dbReference type="OrthoDB" id="6345082at2759"/>
<evidence type="ECO:0008006" key="6">
    <source>
        <dbReference type="Google" id="ProtNLM"/>
    </source>
</evidence>
<keyword evidence="1" id="KW-0433">Leucine-rich repeat</keyword>
<dbReference type="PANTHER" id="PTHR24364:SF18">
    <property type="entry name" value="LP06937P"/>
    <property type="match status" value="1"/>
</dbReference>
<reference evidence="4" key="1">
    <citation type="submission" date="2020-11" db="EMBL/GenBank/DDBJ databases">
        <authorList>
            <person name="Tran Van P."/>
        </authorList>
    </citation>
    <scope>NUCLEOTIDE SEQUENCE</scope>
</reference>
<organism evidence="4">
    <name type="scientific">Darwinula stevensoni</name>
    <dbReference type="NCBI Taxonomy" id="69355"/>
    <lineage>
        <taxon>Eukaryota</taxon>
        <taxon>Metazoa</taxon>
        <taxon>Ecdysozoa</taxon>
        <taxon>Arthropoda</taxon>
        <taxon>Crustacea</taxon>
        <taxon>Oligostraca</taxon>
        <taxon>Ostracoda</taxon>
        <taxon>Podocopa</taxon>
        <taxon>Podocopida</taxon>
        <taxon>Darwinulocopina</taxon>
        <taxon>Darwinuloidea</taxon>
        <taxon>Darwinulidae</taxon>
        <taxon>Darwinula</taxon>
    </lineage>
</organism>
<keyword evidence="3" id="KW-0677">Repeat</keyword>
<dbReference type="SUPFAM" id="SSF52058">
    <property type="entry name" value="L domain-like"/>
    <property type="match status" value="1"/>
</dbReference>
<name>A0A7R9AEB2_9CRUS</name>
<dbReference type="InterPro" id="IPR003591">
    <property type="entry name" value="Leu-rich_rpt_typical-subtyp"/>
</dbReference>
<proteinExistence type="predicted"/>
<evidence type="ECO:0000256" key="2">
    <source>
        <dbReference type="ARBA" id="ARBA00022729"/>
    </source>
</evidence>
<gene>
    <name evidence="4" type="ORF">DSTB1V02_LOCUS12177</name>
</gene>
<evidence type="ECO:0000313" key="4">
    <source>
        <dbReference type="EMBL" id="CAD7252419.1"/>
    </source>
</evidence>
<evidence type="ECO:0000313" key="5">
    <source>
        <dbReference type="Proteomes" id="UP000677054"/>
    </source>
</evidence>
<sequence length="390" mass="43583">MGRVDLKRSVEAIQSTPDLPPTYFTIPLTFKMQGLFVLLSLSILLFSASRTRGQSPCPDPEDILPCTCYHNGNIVNVACLDATSSEQIFSVFNDVNWLFKKLTEFWIMSTEGVRELPEGVFGDVMFQSISVSQNDFVSIHPSVLLSSKDRIQDLFFFETLLEEFPWDTFPQLTNLTEVDVIHNALTTLPSLQSASLGFLSVRSNQIHVIEAAPSLPNLRQLHLDDNPISELPTGFFNDMGKLEEFWCQYCSFGPTLPTGSFQFHSERISHVDLWGNSISTLELDAIAGIQSNTRIVLRENVITELTEASFRPIVEILSQGDGEMDVYGNPVECGCSIAWLILNPDFLGRVIGACADGTNFQDLDPNIFQDFCIKSDPPMPGDYTIWINSD</sequence>
<dbReference type="InterPro" id="IPR001611">
    <property type="entry name" value="Leu-rich_rpt"/>
</dbReference>